<evidence type="ECO:0000256" key="1">
    <source>
        <dbReference type="SAM" id="Phobius"/>
    </source>
</evidence>
<dbReference type="EMBL" id="CP095855">
    <property type="protein sequence ID" value="UPK72268.1"/>
    <property type="molecule type" value="Genomic_DNA"/>
</dbReference>
<evidence type="ECO:0008006" key="4">
    <source>
        <dbReference type="Google" id="ProtNLM"/>
    </source>
</evidence>
<evidence type="ECO:0000313" key="2">
    <source>
        <dbReference type="EMBL" id="UPK72268.1"/>
    </source>
</evidence>
<feature type="transmembrane region" description="Helical" evidence="1">
    <location>
        <begin position="39"/>
        <end position="59"/>
    </location>
</feature>
<feature type="transmembrane region" description="Helical" evidence="1">
    <location>
        <begin position="71"/>
        <end position="94"/>
    </location>
</feature>
<keyword evidence="1" id="KW-0812">Transmembrane</keyword>
<evidence type="ECO:0000313" key="3">
    <source>
        <dbReference type="Proteomes" id="UP000830198"/>
    </source>
</evidence>
<proteinExistence type="predicted"/>
<dbReference type="RefSeq" id="WP_247814375.1">
    <property type="nucleotide sequence ID" value="NZ_CP095855.1"/>
</dbReference>
<keyword evidence="1" id="KW-0472">Membrane</keyword>
<sequence length="147" mass="16657">MDILPGLFEAVGLYSTSGGLGEHLRGLGVDCQNMSRQSAYNIVFLFMIVVNALIILNYYYGLLNRQPFNKLGWWLINVFTGAFIIYLIAFLGAYRDLVNRNYCEQLSFHSGDCMGFGLSAAIYSVLWSVLLSLFIKWKSICNKKIPF</sequence>
<keyword evidence="3" id="KW-1185">Reference proteome</keyword>
<organism evidence="2 3">
    <name type="scientific">Chitinophaga filiformis</name>
    <name type="common">Myxococcus filiformis</name>
    <name type="synonym">Flexibacter filiformis</name>
    <dbReference type="NCBI Taxonomy" id="104663"/>
    <lineage>
        <taxon>Bacteria</taxon>
        <taxon>Pseudomonadati</taxon>
        <taxon>Bacteroidota</taxon>
        <taxon>Chitinophagia</taxon>
        <taxon>Chitinophagales</taxon>
        <taxon>Chitinophagaceae</taxon>
        <taxon>Chitinophaga</taxon>
    </lineage>
</organism>
<gene>
    <name evidence="2" type="ORF">MYF79_13320</name>
</gene>
<keyword evidence="1" id="KW-1133">Transmembrane helix</keyword>
<dbReference type="Proteomes" id="UP000830198">
    <property type="component" value="Chromosome"/>
</dbReference>
<name>A0ABY4I9D4_CHIFI</name>
<accession>A0ABY4I9D4</accession>
<reference evidence="2 3" key="1">
    <citation type="submission" date="2022-04" db="EMBL/GenBank/DDBJ databases">
        <title>The arsenic-methylating capacity of Chitinophaga filiformis YT5 during chitin decomposition.</title>
        <authorList>
            <person name="Chen G."/>
            <person name="Liang Y."/>
        </authorList>
    </citation>
    <scope>NUCLEOTIDE SEQUENCE [LARGE SCALE GENOMIC DNA]</scope>
    <source>
        <strain evidence="2 3">YT5</strain>
    </source>
</reference>
<protein>
    <recommendedName>
        <fullName evidence="4">MARVEL domain-containing protein</fullName>
    </recommendedName>
</protein>
<feature type="transmembrane region" description="Helical" evidence="1">
    <location>
        <begin position="114"/>
        <end position="135"/>
    </location>
</feature>